<protein>
    <submittedName>
        <fullName evidence="2">Glycerophosphoryl diester phosphodiesterase</fullName>
        <ecNumber evidence="2">3.1.4.46</ecNumber>
    </submittedName>
</protein>
<gene>
    <name evidence="2" type="primary">ugpQ</name>
    <name evidence="2" type="ORF">BW727_100903</name>
</gene>
<dbReference type="SUPFAM" id="SSF51695">
    <property type="entry name" value="PLC-like phosphodiesterases"/>
    <property type="match status" value="1"/>
</dbReference>
<dbReference type="PANTHER" id="PTHR46211">
    <property type="entry name" value="GLYCEROPHOSPHORYL DIESTER PHOSPHODIESTERASE"/>
    <property type="match status" value="1"/>
</dbReference>
<evidence type="ECO:0000313" key="2">
    <source>
        <dbReference type="EMBL" id="AQS53295.1"/>
    </source>
</evidence>
<dbReference type="GO" id="GO:0006629">
    <property type="term" value="P:lipid metabolic process"/>
    <property type="evidence" value="ECO:0007669"/>
    <property type="project" value="InterPro"/>
</dbReference>
<keyword evidence="3" id="KW-1185">Reference proteome</keyword>
<evidence type="ECO:0000313" key="3">
    <source>
        <dbReference type="Proteomes" id="UP000188993"/>
    </source>
</evidence>
<dbReference type="Proteomes" id="UP000188993">
    <property type="component" value="Chromosome"/>
</dbReference>
<dbReference type="EMBL" id="CP019728">
    <property type="protein sequence ID" value="AQS53295.1"/>
    <property type="molecule type" value="Genomic_DNA"/>
</dbReference>
<dbReference type="GO" id="GO:0008889">
    <property type="term" value="F:glycerophosphodiester phosphodiesterase activity"/>
    <property type="evidence" value="ECO:0007669"/>
    <property type="project" value="UniProtKB-EC"/>
</dbReference>
<dbReference type="PROSITE" id="PS51704">
    <property type="entry name" value="GP_PDE"/>
    <property type="match status" value="1"/>
</dbReference>
<dbReference type="EC" id="3.1.4.46" evidence="2"/>
<dbReference type="PROSITE" id="PS50007">
    <property type="entry name" value="PIPLC_X_DOMAIN"/>
    <property type="match status" value="1"/>
</dbReference>
<feature type="domain" description="GP-PDE" evidence="1">
    <location>
        <begin position="3"/>
        <end position="239"/>
    </location>
</feature>
<dbReference type="InterPro" id="IPR017946">
    <property type="entry name" value="PLC-like_Pdiesterase_TIM-brl"/>
</dbReference>
<dbReference type="InterPro" id="IPR030395">
    <property type="entry name" value="GP_PDE_dom"/>
</dbReference>
<dbReference type="OrthoDB" id="384721at2"/>
<dbReference type="PANTHER" id="PTHR46211:SF1">
    <property type="entry name" value="GLYCEROPHOSPHODIESTER PHOSPHODIESTERASE, CYTOPLASMIC"/>
    <property type="match status" value="1"/>
</dbReference>
<proteinExistence type="predicted"/>
<dbReference type="Pfam" id="PF03009">
    <property type="entry name" value="GDPD"/>
    <property type="match status" value="1"/>
</dbReference>
<dbReference type="AlphaFoldDB" id="A0A1S6IP13"/>
<dbReference type="RefSeq" id="WP_159443129.1">
    <property type="nucleotide sequence ID" value="NZ_BBYN01000033.1"/>
</dbReference>
<dbReference type="CDD" id="cd08563">
    <property type="entry name" value="GDPD_TtGDE_like"/>
    <property type="match status" value="1"/>
</dbReference>
<dbReference type="KEGG" id="jda:BW727_100903"/>
<dbReference type="STRING" id="708126.BW727_100903"/>
<organism evidence="2 3">
    <name type="scientific">Jeotgalibaca dankookensis</name>
    <dbReference type="NCBI Taxonomy" id="708126"/>
    <lineage>
        <taxon>Bacteria</taxon>
        <taxon>Bacillati</taxon>
        <taxon>Bacillota</taxon>
        <taxon>Bacilli</taxon>
        <taxon>Lactobacillales</taxon>
        <taxon>Carnobacteriaceae</taxon>
        <taxon>Jeotgalibaca</taxon>
    </lineage>
</organism>
<accession>A0A1S6IP13</accession>
<sequence length="245" mass="28025">MRTKIIAHRGSKGTAPENTLESFRAALKSNCDGIELDVHLSQDLVPVVIHDETVNRTSNGEGYVYRKTYQELQQLDAGSWFNKRFTGARIPSLEEVLQLLKVSRFKGMLNIELKTDKIAYPLLEETVVDLVERYQPDYQVVYSSFNVQSLQKVIGLVPNAEIAILLKKRGAQKAFLPNGHPIQAWHGSHRLVNDMIKNNKRKIPIRLWTVNRLFDLGYCLNKNVDAIITDYPNRALRVRDRVQGE</sequence>
<dbReference type="Gene3D" id="3.20.20.190">
    <property type="entry name" value="Phosphatidylinositol (PI) phosphodiesterase"/>
    <property type="match status" value="1"/>
</dbReference>
<keyword evidence="2" id="KW-0378">Hydrolase</keyword>
<name>A0A1S6IP13_9LACT</name>
<reference evidence="2 3" key="1">
    <citation type="journal article" date="2014" name="Int. J. Syst. Evol. Microbiol.">
        <title>Jeotgalibaca dankookensis gen. nov., sp. nov., a member of the family Carnobacteriaceae, isolated from seujeot (Korean traditional food).</title>
        <authorList>
            <person name="Lee D.G."/>
            <person name="Trujillo M.E."/>
            <person name="Kang H."/>
            <person name="Ahn T.Y."/>
        </authorList>
    </citation>
    <scope>NUCLEOTIDE SEQUENCE [LARGE SCALE GENOMIC DNA]</scope>
    <source>
        <strain evidence="2 3">EX-07</strain>
    </source>
</reference>
<evidence type="ECO:0000259" key="1">
    <source>
        <dbReference type="PROSITE" id="PS51704"/>
    </source>
</evidence>